<dbReference type="EMBL" id="JAOPJF010000086">
    <property type="protein sequence ID" value="KAK1140281.1"/>
    <property type="molecule type" value="Genomic_DNA"/>
</dbReference>
<proteinExistence type="predicted"/>
<organism evidence="1 2">
    <name type="scientific">Aspergillus melleus</name>
    <dbReference type="NCBI Taxonomy" id="138277"/>
    <lineage>
        <taxon>Eukaryota</taxon>
        <taxon>Fungi</taxon>
        <taxon>Dikarya</taxon>
        <taxon>Ascomycota</taxon>
        <taxon>Pezizomycotina</taxon>
        <taxon>Eurotiomycetes</taxon>
        <taxon>Eurotiomycetidae</taxon>
        <taxon>Eurotiales</taxon>
        <taxon>Aspergillaceae</taxon>
        <taxon>Aspergillus</taxon>
        <taxon>Aspergillus subgen. Circumdati</taxon>
    </lineage>
</organism>
<evidence type="ECO:0000313" key="2">
    <source>
        <dbReference type="Proteomes" id="UP001177260"/>
    </source>
</evidence>
<accession>A0ACC3ARA7</accession>
<keyword evidence="2" id="KW-1185">Reference proteome</keyword>
<evidence type="ECO:0000313" key="1">
    <source>
        <dbReference type="EMBL" id="KAK1140281.1"/>
    </source>
</evidence>
<protein>
    <submittedName>
        <fullName evidence="1">Uncharacterized protein</fullName>
    </submittedName>
</protein>
<sequence>METDPRNIGYDHHHLHGLEPGFYTAEKLRYASARHVHMTSRRYFIGPIPKGWLQNHRKSWYRSRLNFKNYSSKTVTFSAEPEIAHYSDSPDRGEPSDSQREQDDDYPVDTTEGETTDVDLDAENETSDQDSIRGRGALRALDYPLDEQNDIPPALGPDTQARPDSSKSEGNVGAESRMGEAGTSFVTARERGPSSASTTKPLSSGGHSGKGDQEQTPLKPSAPDSIADEASQSSPMALPSEVGSETPLLRPDSSAKAKGKARLSRAPSSMNLEQQEPQSESTEGEEHLERRRHSSQNPLNKISNKAAKYNLDDNLLDKQQRFHSRLSRTRGKISRKVPYRRKLQDGEIIKTERMLVRVEQTMQDNLPHDFSEHDSLRMETRVLDNWREYLVVCRATADPGAPFSLQMYKTHVIPKIQKKDKSIVLWGPCKYGTKIYIIRPKSTAHAVEWYTSIFQALGWQRPSSLSINVPDLGVGLIFRNPFDEQEIKAGRKTRKSEVLARCAEEEKYAALAIVRECMEMLEKRAEWSDVLQRWSKTEKMGLAWKRYDRLEWIYGINEEKMYGSLAMQNTHELELRPRQHYHTFVPLGDTKIEEPEPVEGFLVRLTSQKGVQQRMNKMFFKRLYFFCQDHYLFFCRPAKSLPPAPPRLCRNDSSIPSTQDILDEMPLSYDIDPYPYENGNITWLTNGNKEHIKKHDEEAYAQLRRVHHNLSNSDGYIDLCQVVEVRHVRRDSCPADPNIREGPDVPFNPEARDTRTDDGATQQFEDDRTFEMQMDNGLVVRLQAFNAETKDDWINRLNALVRYWKTRAAADAAEIKDIRRRNVKVLGIDAEMESMIGLIAKKWEVKKAEASPHLHNMCSLSGCRAIKMSGQLFKKPRRHSTFKRCEVVLADGKLLIYRSSLRKRNGVQIPHIHSSIETTIDLTDCYIYSGLLAESDLLYSNQTFDSNNPGHRTLPRAYLSTDLYTSTDEDTAITFVIWQPLRKNLFRAIEGERGQTRKTLKQVPKLGVHGRTVVFKARSRVEKDRWVLSIASEIDRLQEHKPEDIRLQTPLVNTSLQLNAGLSNLTASLTTLSLTPRRYPSLPSTTPSSHSVHRIGLHRGHITAITRPVIKLILTGPYVLLSSERFGSSASPSSQTWLKGTIWDSFMQGSRVVIRSPGRPIIRFMAMCDGFAGELYIKSDIVSSVWFSSALFGTIPLAELSRKRDRMT</sequence>
<reference evidence="1 2" key="1">
    <citation type="journal article" date="2023" name="ACS Omega">
        <title>Identification of the Neoaspergillic Acid Biosynthesis Gene Cluster by Establishing an In Vitro CRISPR-Ribonucleoprotein Genetic System in Aspergillus melleus.</title>
        <authorList>
            <person name="Yuan B."/>
            <person name="Grau M.F."/>
            <person name="Murata R.M."/>
            <person name="Torok T."/>
            <person name="Venkateswaran K."/>
            <person name="Stajich J.E."/>
            <person name="Wang C.C.C."/>
        </authorList>
    </citation>
    <scope>NUCLEOTIDE SEQUENCE [LARGE SCALE GENOMIC DNA]</scope>
    <source>
        <strain evidence="1 2">IMV 1140</strain>
    </source>
</reference>
<gene>
    <name evidence="1" type="ORF">N8T08_010483</name>
</gene>
<comment type="caution">
    <text evidence="1">The sequence shown here is derived from an EMBL/GenBank/DDBJ whole genome shotgun (WGS) entry which is preliminary data.</text>
</comment>
<dbReference type="Proteomes" id="UP001177260">
    <property type="component" value="Unassembled WGS sequence"/>
</dbReference>
<name>A0ACC3ARA7_9EURO</name>